<feature type="non-terminal residue" evidence="1">
    <location>
        <position position="1"/>
    </location>
</feature>
<accession>A0A0X3PUJ0</accession>
<dbReference type="EMBL" id="GEEE01007936">
    <property type="protein sequence ID" value="JAP55289.1"/>
    <property type="molecule type" value="Transcribed_RNA"/>
</dbReference>
<sequence>AHSLTLSRVDICEGIQLSVLLSSSSDDESLYPSLSSVCSTTDDHNDASCTSTGTSIQVRLLDDADVPSSSAFTRLRLDINPFTSSVTSRHISSTSRATRLLIVLLLGCLNII</sequence>
<name>A0A0X3PUJ0_SCHSO</name>
<evidence type="ECO:0000313" key="1">
    <source>
        <dbReference type="EMBL" id="JAP55289.1"/>
    </source>
</evidence>
<organism evidence="1">
    <name type="scientific">Schistocephalus solidus</name>
    <name type="common">Tapeworm</name>
    <dbReference type="NCBI Taxonomy" id="70667"/>
    <lineage>
        <taxon>Eukaryota</taxon>
        <taxon>Metazoa</taxon>
        <taxon>Spiralia</taxon>
        <taxon>Lophotrochozoa</taxon>
        <taxon>Platyhelminthes</taxon>
        <taxon>Cestoda</taxon>
        <taxon>Eucestoda</taxon>
        <taxon>Diphyllobothriidea</taxon>
        <taxon>Diphyllobothriidae</taxon>
        <taxon>Schistocephalus</taxon>
    </lineage>
</organism>
<dbReference type="AlphaFoldDB" id="A0A0X3PUJ0"/>
<proteinExistence type="predicted"/>
<protein>
    <submittedName>
        <fullName evidence="1">Uncharacterized protein</fullName>
    </submittedName>
</protein>
<gene>
    <name evidence="1" type="ORF">TR105094</name>
</gene>
<reference evidence="1" key="1">
    <citation type="submission" date="2016-01" db="EMBL/GenBank/DDBJ databases">
        <title>Reference transcriptome for the parasite Schistocephalus solidus: insights into the molecular evolution of parasitism.</title>
        <authorList>
            <person name="Hebert F.O."/>
            <person name="Grambauer S."/>
            <person name="Barber I."/>
            <person name="Landry C.R."/>
            <person name="Aubin-Horth N."/>
        </authorList>
    </citation>
    <scope>NUCLEOTIDE SEQUENCE</scope>
</reference>